<evidence type="ECO:0000256" key="6">
    <source>
        <dbReference type="ARBA" id="ARBA00022741"/>
    </source>
</evidence>
<feature type="domain" description="Signal transduction histidine kinase HWE region" evidence="10">
    <location>
        <begin position="425"/>
        <end position="507"/>
    </location>
</feature>
<dbReference type="InterPro" id="IPR035965">
    <property type="entry name" value="PAS-like_dom_sf"/>
</dbReference>
<evidence type="ECO:0000259" key="9">
    <source>
        <dbReference type="SMART" id="SM00091"/>
    </source>
</evidence>
<feature type="domain" description="PAS" evidence="9">
    <location>
        <begin position="300"/>
        <end position="366"/>
    </location>
</feature>
<dbReference type="EC" id="2.7.13.3" evidence="2"/>
<keyword evidence="7" id="KW-0418">Kinase</keyword>
<evidence type="ECO:0000313" key="12">
    <source>
        <dbReference type="Proteomes" id="UP001205906"/>
    </source>
</evidence>
<evidence type="ECO:0000259" key="10">
    <source>
        <dbReference type="SMART" id="SM00911"/>
    </source>
</evidence>
<keyword evidence="8" id="KW-0067">ATP-binding</keyword>
<dbReference type="CDD" id="cd00130">
    <property type="entry name" value="PAS"/>
    <property type="match status" value="1"/>
</dbReference>
<keyword evidence="5" id="KW-0808">Transferase</keyword>
<dbReference type="Proteomes" id="UP001205906">
    <property type="component" value="Unassembled WGS sequence"/>
</dbReference>
<gene>
    <name evidence="11" type="ORF">NGM99_11435</name>
</gene>
<dbReference type="SMART" id="SM00091">
    <property type="entry name" value="PAS"/>
    <property type="match status" value="1"/>
</dbReference>
<dbReference type="SMART" id="SM00911">
    <property type="entry name" value="HWE_HK"/>
    <property type="match status" value="1"/>
</dbReference>
<sequence length="620" mass="67556">MSVQGMGALIESHAWAETSLGPVATWSEDFRHSLDICLSAPFPMAIWWGSDLVQLYNDPFRHAIGAELHATNFGKPLSHGWRTFWPLVAPAVEALVSGREKSALVETLPFLETSQSGASGSIFAMSLTPLRGRQDGVAGIMATCREVVPGSIVDQRRGTLVALDDLLSPLDLPEAVAARSCELLGLQLGLSSLFLVEVDEEARFETWPGWPASALKPDFGRLSDAALDALHGGRPCLLGSDGDTVLFMPVLVDNRLAAMLVVEGGEAKRETIGLLSEALKRIDICLKRARAHQNEQATARSLKAAIANAPPLLWRSKPRGHWFWSSTRWESVTGQTAEESHGQGWLAAFHPDDHVALRAAWTKAEEGTSLHATARLRVAKDAEYRWFQVDAASVGRGDQEQWFGSCTEVDHLWKDREAHKSALDEMHHLERSSLALVRAIARRSAEETGDASDLAMRLDGRLEALARIQGVLSREPQGEVGLDFLIAEELAAHGAYEDGVIRLEGPPVSIRQSAAQAVGLAIHELVSHAVQKGALLHDDGSIRVGWRIEHDSGMGELAFSWDETSEADEDSSLTKTDFTLLQKLLTTEIGARFAIEAQPRGFLASISVPLSPDFLHRIPA</sequence>
<evidence type="ECO:0000256" key="3">
    <source>
        <dbReference type="ARBA" id="ARBA00021740"/>
    </source>
</evidence>
<evidence type="ECO:0000256" key="5">
    <source>
        <dbReference type="ARBA" id="ARBA00022679"/>
    </source>
</evidence>
<keyword evidence="4" id="KW-0597">Phosphoprotein</keyword>
<dbReference type="RefSeq" id="WP_252819210.1">
    <property type="nucleotide sequence ID" value="NZ_JAMXQS010000005.1"/>
</dbReference>
<dbReference type="PANTHER" id="PTHR41523:SF8">
    <property type="entry name" value="ETHYLENE RESPONSE SENSOR PROTEIN"/>
    <property type="match status" value="1"/>
</dbReference>
<proteinExistence type="predicted"/>
<dbReference type="Pfam" id="PF07536">
    <property type="entry name" value="HWE_HK"/>
    <property type="match status" value="1"/>
</dbReference>
<name>A0ABT1C6F2_9HYPH</name>
<keyword evidence="6" id="KW-0547">Nucleotide-binding</keyword>
<protein>
    <recommendedName>
        <fullName evidence="3">Blue-light-activated histidine kinase</fullName>
        <ecNumber evidence="2">2.7.13.3</ecNumber>
    </recommendedName>
</protein>
<dbReference type="PANTHER" id="PTHR41523">
    <property type="entry name" value="TWO-COMPONENT SYSTEM SENSOR PROTEIN"/>
    <property type="match status" value="1"/>
</dbReference>
<comment type="catalytic activity">
    <reaction evidence="1">
        <text>ATP + protein L-histidine = ADP + protein N-phospho-L-histidine.</text>
        <dbReference type="EC" id="2.7.13.3"/>
    </reaction>
</comment>
<evidence type="ECO:0000256" key="4">
    <source>
        <dbReference type="ARBA" id="ARBA00022553"/>
    </source>
</evidence>
<dbReference type="InterPro" id="IPR000014">
    <property type="entry name" value="PAS"/>
</dbReference>
<reference evidence="11 12" key="1">
    <citation type="submission" date="2022-06" db="EMBL/GenBank/DDBJ databases">
        <title>Mesorhizobium sp. strain RP14 Genome sequencing and assembly.</title>
        <authorList>
            <person name="Kim I."/>
        </authorList>
    </citation>
    <scope>NUCLEOTIDE SEQUENCE [LARGE SCALE GENOMIC DNA]</scope>
    <source>
        <strain evidence="12">RP14(2022)</strain>
    </source>
</reference>
<dbReference type="Pfam" id="PF08447">
    <property type="entry name" value="PAS_3"/>
    <property type="match status" value="1"/>
</dbReference>
<dbReference type="InterPro" id="IPR013655">
    <property type="entry name" value="PAS_fold_3"/>
</dbReference>
<organism evidence="11 12">
    <name type="scientific">Mesorhizobium liriopis</name>
    <dbReference type="NCBI Taxonomy" id="2953882"/>
    <lineage>
        <taxon>Bacteria</taxon>
        <taxon>Pseudomonadati</taxon>
        <taxon>Pseudomonadota</taxon>
        <taxon>Alphaproteobacteria</taxon>
        <taxon>Hyphomicrobiales</taxon>
        <taxon>Phyllobacteriaceae</taxon>
        <taxon>Mesorhizobium</taxon>
    </lineage>
</organism>
<evidence type="ECO:0000256" key="2">
    <source>
        <dbReference type="ARBA" id="ARBA00012438"/>
    </source>
</evidence>
<accession>A0ABT1C6F2</accession>
<dbReference type="Gene3D" id="3.30.450.20">
    <property type="entry name" value="PAS domain"/>
    <property type="match status" value="1"/>
</dbReference>
<dbReference type="InterPro" id="IPR011102">
    <property type="entry name" value="Sig_transdc_His_kinase_HWE"/>
</dbReference>
<comment type="caution">
    <text evidence="11">The sequence shown here is derived from an EMBL/GenBank/DDBJ whole genome shotgun (WGS) entry which is preliminary data.</text>
</comment>
<evidence type="ECO:0000313" key="11">
    <source>
        <dbReference type="EMBL" id="MCO6050394.1"/>
    </source>
</evidence>
<evidence type="ECO:0000256" key="7">
    <source>
        <dbReference type="ARBA" id="ARBA00022777"/>
    </source>
</evidence>
<evidence type="ECO:0000256" key="8">
    <source>
        <dbReference type="ARBA" id="ARBA00022840"/>
    </source>
</evidence>
<dbReference type="EMBL" id="JAMXQS010000005">
    <property type="protein sequence ID" value="MCO6050394.1"/>
    <property type="molecule type" value="Genomic_DNA"/>
</dbReference>
<keyword evidence="12" id="KW-1185">Reference proteome</keyword>
<evidence type="ECO:0000256" key="1">
    <source>
        <dbReference type="ARBA" id="ARBA00000085"/>
    </source>
</evidence>
<dbReference type="SUPFAM" id="SSF55785">
    <property type="entry name" value="PYP-like sensor domain (PAS domain)"/>
    <property type="match status" value="1"/>
</dbReference>